<evidence type="ECO:0000313" key="3">
    <source>
        <dbReference type="EMBL" id="OZI56278.1"/>
    </source>
</evidence>
<dbReference type="PANTHER" id="PTHR42928">
    <property type="entry name" value="TRICARBOXYLATE-BINDING PROTEIN"/>
    <property type="match status" value="1"/>
</dbReference>
<dbReference type="OrthoDB" id="8678477at2"/>
<evidence type="ECO:0000256" key="1">
    <source>
        <dbReference type="ARBA" id="ARBA00006987"/>
    </source>
</evidence>
<dbReference type="InterPro" id="IPR042100">
    <property type="entry name" value="Bug_dom1"/>
</dbReference>
<dbReference type="PIRSF" id="PIRSF017082">
    <property type="entry name" value="YflP"/>
    <property type="match status" value="1"/>
</dbReference>
<feature type="chain" id="PRO_5013397247" evidence="2">
    <location>
        <begin position="25"/>
        <end position="327"/>
    </location>
</feature>
<proteinExistence type="inferred from homology"/>
<sequence length="327" mass="34829">MDRRSFLCGLSAASVAGFPLASRAATGFPQRPITFIVPVAAGGGSDYIARAVTSEWGKSLGNNASFVVENVSGGGGVIACQRAARSDPDGYTLMQGYVATLGTSPATRTVPYDPIKDFTAVGMIGGTPNVLIVDAKLPIRTLKEFAQYAKAHPNANYGSAGAGSLTHLLMELLKQRLDLPIQHIAYKGIAPAFQDIIGGRTQAMFPGLAAAVPHLTAKTVRPLAVTGQARSPRFPDVPTFTELGLDGFDDILQWYGVSGPAGMDSAIVNTLNDSLNKTLKSSEVDKRLEIEAVVPMPMTPKEFAAYVHKDLERWKRVAEEQNIRLDG</sequence>
<dbReference type="AlphaFoldDB" id="A0A261U2U8"/>
<dbReference type="EMBL" id="NEVQ01000013">
    <property type="protein sequence ID" value="OZI56278.1"/>
    <property type="molecule type" value="Genomic_DNA"/>
</dbReference>
<dbReference type="Pfam" id="PF03401">
    <property type="entry name" value="TctC"/>
    <property type="match status" value="1"/>
</dbReference>
<comment type="caution">
    <text evidence="3">The sequence shown here is derived from an EMBL/GenBank/DDBJ whole genome shotgun (WGS) entry which is preliminary data.</text>
</comment>
<dbReference type="InterPro" id="IPR005064">
    <property type="entry name" value="BUG"/>
</dbReference>
<gene>
    <name evidence="3" type="ORF">CAL20_12620</name>
</gene>
<evidence type="ECO:0000313" key="4">
    <source>
        <dbReference type="Proteomes" id="UP000216885"/>
    </source>
</evidence>
<feature type="signal peptide" evidence="2">
    <location>
        <begin position="1"/>
        <end position="24"/>
    </location>
</feature>
<dbReference type="Gene3D" id="3.40.190.10">
    <property type="entry name" value="Periplasmic binding protein-like II"/>
    <property type="match status" value="1"/>
</dbReference>
<evidence type="ECO:0000256" key="2">
    <source>
        <dbReference type="SAM" id="SignalP"/>
    </source>
</evidence>
<organism evidence="3 4">
    <name type="scientific">Bordetella genomosp. 4</name>
    <dbReference type="NCBI Taxonomy" id="463044"/>
    <lineage>
        <taxon>Bacteria</taxon>
        <taxon>Pseudomonadati</taxon>
        <taxon>Pseudomonadota</taxon>
        <taxon>Betaproteobacteria</taxon>
        <taxon>Burkholderiales</taxon>
        <taxon>Alcaligenaceae</taxon>
        <taxon>Bordetella</taxon>
    </lineage>
</organism>
<dbReference type="Gene3D" id="3.40.190.150">
    <property type="entry name" value="Bordetella uptake gene, domain 1"/>
    <property type="match status" value="1"/>
</dbReference>
<comment type="similarity">
    <text evidence="1">Belongs to the UPF0065 (bug) family.</text>
</comment>
<protein>
    <submittedName>
        <fullName evidence="3">Receptor</fullName>
    </submittedName>
</protein>
<dbReference type="SUPFAM" id="SSF53850">
    <property type="entry name" value="Periplasmic binding protein-like II"/>
    <property type="match status" value="1"/>
</dbReference>
<keyword evidence="2" id="KW-0732">Signal</keyword>
<accession>A0A261U2U8</accession>
<keyword evidence="3" id="KW-0675">Receptor</keyword>
<dbReference type="Proteomes" id="UP000216885">
    <property type="component" value="Unassembled WGS sequence"/>
</dbReference>
<keyword evidence="4" id="KW-1185">Reference proteome</keyword>
<reference evidence="3 4" key="1">
    <citation type="submission" date="2017-05" db="EMBL/GenBank/DDBJ databases">
        <title>Complete and WGS of Bordetella genogroups.</title>
        <authorList>
            <person name="Spilker T."/>
            <person name="LiPuma J."/>
        </authorList>
    </citation>
    <scope>NUCLEOTIDE SEQUENCE [LARGE SCALE GENOMIC DNA]</scope>
    <source>
        <strain evidence="3 4">AU9919</strain>
    </source>
</reference>
<dbReference type="RefSeq" id="WP_094821341.1">
    <property type="nucleotide sequence ID" value="NZ_NEVO01000007.1"/>
</dbReference>
<dbReference type="CDD" id="cd07012">
    <property type="entry name" value="PBP2_Bug_TTT"/>
    <property type="match status" value="1"/>
</dbReference>
<name>A0A261U2U8_9BORD</name>
<dbReference type="PANTHER" id="PTHR42928:SF5">
    <property type="entry name" value="BLR1237 PROTEIN"/>
    <property type="match status" value="1"/>
</dbReference>